<comment type="caution">
    <text evidence="4">The sequence shown here is derived from an EMBL/GenBank/DDBJ whole genome shotgun (WGS) entry which is preliminary data.</text>
</comment>
<dbReference type="InterPro" id="IPR000182">
    <property type="entry name" value="GNAT_dom"/>
</dbReference>
<dbReference type="PANTHER" id="PTHR31438:SF1">
    <property type="entry name" value="LYSINE N-ACYLTRANSFERASE C17G9.06C-RELATED"/>
    <property type="match status" value="1"/>
</dbReference>
<evidence type="ECO:0000259" key="3">
    <source>
        <dbReference type="PROSITE" id="PS51186"/>
    </source>
</evidence>
<dbReference type="PANTHER" id="PTHR31438">
    <property type="entry name" value="LYSINE N-ACYLTRANSFERASE C17G9.06C-RELATED"/>
    <property type="match status" value="1"/>
</dbReference>
<proteinExistence type="predicted"/>
<evidence type="ECO:0000313" key="4">
    <source>
        <dbReference type="EMBL" id="GHG08398.1"/>
    </source>
</evidence>
<feature type="domain" description="N-acetyltransferase" evidence="3">
    <location>
        <begin position="13"/>
        <end position="175"/>
    </location>
</feature>
<dbReference type="InterPro" id="IPR016181">
    <property type="entry name" value="Acyl_CoA_acyltransferase"/>
</dbReference>
<dbReference type="SUPFAM" id="SSF55729">
    <property type="entry name" value="Acyl-CoA N-acyltransferases (Nat)"/>
    <property type="match status" value="1"/>
</dbReference>
<protein>
    <submittedName>
        <fullName evidence="4">Acetyltransferase</fullName>
    </submittedName>
</protein>
<dbReference type="SMART" id="SM01006">
    <property type="entry name" value="AlcB"/>
    <property type="match status" value="1"/>
</dbReference>
<reference evidence="5" key="1">
    <citation type="journal article" date="2019" name="Int. J. Syst. Evol. Microbiol.">
        <title>The Global Catalogue of Microorganisms (GCM) 10K type strain sequencing project: providing services to taxonomists for standard genome sequencing and annotation.</title>
        <authorList>
            <consortium name="The Broad Institute Genomics Platform"/>
            <consortium name="The Broad Institute Genome Sequencing Center for Infectious Disease"/>
            <person name="Wu L."/>
            <person name="Ma J."/>
        </authorList>
    </citation>
    <scope>NUCLEOTIDE SEQUENCE [LARGE SCALE GENOMIC DNA]</scope>
    <source>
        <strain evidence="5">CGMCC 1.18439</strain>
    </source>
</reference>
<evidence type="ECO:0000256" key="1">
    <source>
        <dbReference type="ARBA" id="ARBA00004924"/>
    </source>
</evidence>
<sequence length="175" mass="19892">MSRMKACNQAVTLTFQDLAPSHLPLLHGWLQQPHVREFWDDGDRTLQQVQAHYFGPARDAVGFMVTLGTEAVAYAQAYPVPEASDYAKWRSSTGETWGIDLFIGEERWLGHGLAVDLIKALLMHLRRQQPELQRVLIDPEARNTRARHIYAKAGFVVVGEQRLLGKRMEIMALDL</sequence>
<dbReference type="Gene3D" id="3.40.630.30">
    <property type="match status" value="1"/>
</dbReference>
<evidence type="ECO:0000313" key="5">
    <source>
        <dbReference type="Proteomes" id="UP000632154"/>
    </source>
</evidence>
<dbReference type="PROSITE" id="PS51186">
    <property type="entry name" value="GNAT"/>
    <property type="match status" value="1"/>
</dbReference>
<evidence type="ECO:0000256" key="2">
    <source>
        <dbReference type="ARBA" id="ARBA00023251"/>
    </source>
</evidence>
<dbReference type="Pfam" id="PF13523">
    <property type="entry name" value="Acetyltransf_8"/>
    <property type="match status" value="1"/>
</dbReference>
<organism evidence="4 5">
    <name type="scientific">Deinococcus piscis</name>
    <dbReference type="NCBI Taxonomy" id="394230"/>
    <lineage>
        <taxon>Bacteria</taxon>
        <taxon>Thermotogati</taxon>
        <taxon>Deinococcota</taxon>
        <taxon>Deinococci</taxon>
        <taxon>Deinococcales</taxon>
        <taxon>Deinococcaceae</taxon>
        <taxon>Deinococcus</taxon>
    </lineage>
</organism>
<comment type="pathway">
    <text evidence="1">Siderophore biosynthesis.</text>
</comment>
<accession>A0ABQ3KFI1</accession>
<keyword evidence="5" id="KW-1185">Reference proteome</keyword>
<dbReference type="Proteomes" id="UP000632154">
    <property type="component" value="Unassembled WGS sequence"/>
</dbReference>
<dbReference type="InterPro" id="IPR019432">
    <property type="entry name" value="Acyltransferase_MbtK/IucB-like"/>
</dbReference>
<gene>
    <name evidence="4" type="ORF">GCM10017783_21240</name>
</gene>
<dbReference type="EMBL" id="BNAL01000031">
    <property type="protein sequence ID" value="GHG08398.1"/>
    <property type="molecule type" value="Genomic_DNA"/>
</dbReference>
<name>A0ABQ3KFI1_9DEIO</name>
<keyword evidence="2" id="KW-0046">Antibiotic resistance</keyword>